<reference evidence="1 2" key="1">
    <citation type="submission" date="2019-02" db="EMBL/GenBank/DDBJ databases">
        <title>Deep-cultivation of Planctomycetes and their phenomic and genomic characterization uncovers novel biology.</title>
        <authorList>
            <person name="Wiegand S."/>
            <person name="Jogler M."/>
            <person name="Boedeker C."/>
            <person name="Pinto D."/>
            <person name="Vollmers J."/>
            <person name="Rivas-Marin E."/>
            <person name="Kohn T."/>
            <person name="Peeters S.H."/>
            <person name="Heuer A."/>
            <person name="Rast P."/>
            <person name="Oberbeckmann S."/>
            <person name="Bunk B."/>
            <person name="Jeske O."/>
            <person name="Meyerdierks A."/>
            <person name="Storesund J.E."/>
            <person name="Kallscheuer N."/>
            <person name="Luecker S."/>
            <person name="Lage O.M."/>
            <person name="Pohl T."/>
            <person name="Merkel B.J."/>
            <person name="Hornburger P."/>
            <person name="Mueller R.-W."/>
            <person name="Bruemmer F."/>
            <person name="Labrenz M."/>
            <person name="Spormann A.M."/>
            <person name="Op den Camp H."/>
            <person name="Overmann J."/>
            <person name="Amann R."/>
            <person name="Jetten M.S.M."/>
            <person name="Mascher T."/>
            <person name="Medema M.H."/>
            <person name="Devos D.P."/>
            <person name="Kaster A.-K."/>
            <person name="Ovreas L."/>
            <person name="Rohde M."/>
            <person name="Galperin M.Y."/>
            <person name="Jogler C."/>
        </authorList>
    </citation>
    <scope>NUCLEOTIDE SEQUENCE [LARGE SCALE GENOMIC DNA]</scope>
    <source>
        <strain evidence="1 2">Mal52</strain>
    </source>
</reference>
<dbReference type="RefSeq" id="WP_145373693.1">
    <property type="nucleotide sequence ID" value="NZ_CP036276.1"/>
</dbReference>
<dbReference type="AlphaFoldDB" id="A0A517ZGS8"/>
<organism evidence="1 2">
    <name type="scientific">Symmachiella dynata</name>
    <dbReference type="NCBI Taxonomy" id="2527995"/>
    <lineage>
        <taxon>Bacteria</taxon>
        <taxon>Pseudomonadati</taxon>
        <taxon>Planctomycetota</taxon>
        <taxon>Planctomycetia</taxon>
        <taxon>Planctomycetales</taxon>
        <taxon>Planctomycetaceae</taxon>
        <taxon>Symmachiella</taxon>
    </lineage>
</organism>
<accession>A0A517ZGS8</accession>
<dbReference type="Proteomes" id="UP000319383">
    <property type="component" value="Chromosome"/>
</dbReference>
<sequence>MQTDVSTTQTLPNRHLRGWSAVAQLLRHVVWGGLLLLCGFWSGIAFGQDDDGLVEGDAPQPVAVNRFQISPEQFDQWVFRGNGNARQARKRLDSQLTMRMNEIHRICNLDQTQKQKLSLAAAGDIKRFYDDVEKMRAKFMAVRNDRNAFGNIWQEIQPLQQKVSSGLFETDSLFHKTIRGTLTPQQRVKYDRAELKRRNFRFNAQVAVAVSLLERRMPLTEAQRSQLIKLISEVAPPPLRFGRYDQYVVWFFASQIPEATVKQILDEAQWEVFKPQVRQGKGMQQTLRREGYIP</sequence>
<proteinExistence type="predicted"/>
<evidence type="ECO:0000313" key="1">
    <source>
        <dbReference type="EMBL" id="QDU41680.1"/>
    </source>
</evidence>
<dbReference type="KEGG" id="sdyn:Mal52_01330"/>
<name>A0A517ZGS8_9PLAN</name>
<keyword evidence="2" id="KW-1185">Reference proteome</keyword>
<protein>
    <submittedName>
        <fullName evidence="1">Uncharacterized protein</fullName>
    </submittedName>
</protein>
<evidence type="ECO:0000313" key="2">
    <source>
        <dbReference type="Proteomes" id="UP000319383"/>
    </source>
</evidence>
<gene>
    <name evidence="1" type="ORF">Mal52_01330</name>
</gene>
<dbReference type="EMBL" id="CP036276">
    <property type="protein sequence ID" value="QDU41680.1"/>
    <property type="molecule type" value="Genomic_DNA"/>
</dbReference>